<proteinExistence type="predicted"/>
<feature type="non-terminal residue" evidence="9">
    <location>
        <position position="206"/>
    </location>
</feature>
<dbReference type="PANTHER" id="PTHR42682">
    <property type="entry name" value="HYDROGENASE-4 COMPONENT F"/>
    <property type="match status" value="1"/>
</dbReference>
<evidence type="ECO:0000256" key="6">
    <source>
        <dbReference type="ARBA" id="ARBA00023136"/>
    </source>
</evidence>
<evidence type="ECO:0000256" key="1">
    <source>
        <dbReference type="ARBA" id="ARBA00004651"/>
    </source>
</evidence>
<evidence type="ECO:0000256" key="2">
    <source>
        <dbReference type="ARBA" id="ARBA00022475"/>
    </source>
</evidence>
<dbReference type="AlphaFoldDB" id="A0A382LLE0"/>
<keyword evidence="4 7" id="KW-1133">Transmembrane helix</keyword>
<accession>A0A382LLE0</accession>
<feature type="transmembrane region" description="Helical" evidence="7">
    <location>
        <begin position="68"/>
        <end position="89"/>
    </location>
</feature>
<dbReference type="InterPro" id="IPR052175">
    <property type="entry name" value="ComplexI-like_HydComp"/>
</dbReference>
<evidence type="ECO:0000313" key="9">
    <source>
        <dbReference type="EMBL" id="SVC37420.1"/>
    </source>
</evidence>
<feature type="transmembrane region" description="Helical" evidence="7">
    <location>
        <begin position="154"/>
        <end position="174"/>
    </location>
</feature>
<dbReference type="InterPro" id="IPR001750">
    <property type="entry name" value="ND/Mrp_TM"/>
</dbReference>
<evidence type="ECO:0000259" key="8">
    <source>
        <dbReference type="Pfam" id="PF00361"/>
    </source>
</evidence>
<keyword evidence="5" id="KW-0560">Oxidoreductase</keyword>
<dbReference type="GO" id="GO:0016491">
    <property type="term" value="F:oxidoreductase activity"/>
    <property type="evidence" value="ECO:0007669"/>
    <property type="project" value="UniProtKB-KW"/>
</dbReference>
<gene>
    <name evidence="9" type="ORF">METZ01_LOCUS290274</name>
</gene>
<keyword evidence="6 7" id="KW-0472">Membrane</keyword>
<sequence length="206" mass="22055">MPLAACPVIALVGSRPNVRYTVSFIAGMLTFGTVLTLLPHVQAGEYPAVSLFEVLPGVSLAFEVEPLGMVFGLIASGLWIVTGLYGVGYMRGHHEKDQTRFFFFFAFAITAALGVAYAGNLLTLFIFYEMLTLSTYPLVTHARTPEAMRGGRIYLGILVGTSVAFLLLAVLWTYGAAGTLDFTPGGILAGNVDTPALYVLLGLFAF</sequence>
<dbReference type="GO" id="GO:0005886">
    <property type="term" value="C:plasma membrane"/>
    <property type="evidence" value="ECO:0007669"/>
    <property type="project" value="UniProtKB-SubCell"/>
</dbReference>
<dbReference type="Pfam" id="PF00361">
    <property type="entry name" value="Proton_antipo_M"/>
    <property type="match status" value="1"/>
</dbReference>
<feature type="transmembrane region" description="Helical" evidence="7">
    <location>
        <begin position="125"/>
        <end position="142"/>
    </location>
</feature>
<feature type="transmembrane region" description="Helical" evidence="7">
    <location>
        <begin position="20"/>
        <end position="38"/>
    </location>
</feature>
<evidence type="ECO:0000256" key="4">
    <source>
        <dbReference type="ARBA" id="ARBA00022989"/>
    </source>
</evidence>
<evidence type="ECO:0000256" key="7">
    <source>
        <dbReference type="SAM" id="Phobius"/>
    </source>
</evidence>
<dbReference type="EMBL" id="UINC01087770">
    <property type="protein sequence ID" value="SVC37420.1"/>
    <property type="molecule type" value="Genomic_DNA"/>
</dbReference>
<keyword evidence="2" id="KW-1003">Cell membrane</keyword>
<comment type="subcellular location">
    <subcellularLocation>
        <location evidence="1">Cell membrane</location>
        <topology evidence="1">Multi-pass membrane protein</topology>
    </subcellularLocation>
</comment>
<protein>
    <recommendedName>
        <fullName evidence="8">NADH:quinone oxidoreductase/Mrp antiporter transmembrane domain-containing protein</fullName>
    </recommendedName>
</protein>
<evidence type="ECO:0000256" key="5">
    <source>
        <dbReference type="ARBA" id="ARBA00023002"/>
    </source>
</evidence>
<evidence type="ECO:0000256" key="3">
    <source>
        <dbReference type="ARBA" id="ARBA00022692"/>
    </source>
</evidence>
<reference evidence="9" key="1">
    <citation type="submission" date="2018-05" db="EMBL/GenBank/DDBJ databases">
        <authorList>
            <person name="Lanie J.A."/>
            <person name="Ng W.-L."/>
            <person name="Kazmierczak K.M."/>
            <person name="Andrzejewski T.M."/>
            <person name="Davidsen T.M."/>
            <person name="Wayne K.J."/>
            <person name="Tettelin H."/>
            <person name="Glass J.I."/>
            <person name="Rusch D."/>
            <person name="Podicherti R."/>
            <person name="Tsui H.-C.T."/>
            <person name="Winkler M.E."/>
        </authorList>
    </citation>
    <scope>NUCLEOTIDE SEQUENCE</scope>
</reference>
<name>A0A382LLE0_9ZZZZ</name>
<organism evidence="9">
    <name type="scientific">marine metagenome</name>
    <dbReference type="NCBI Taxonomy" id="408172"/>
    <lineage>
        <taxon>unclassified sequences</taxon>
        <taxon>metagenomes</taxon>
        <taxon>ecological metagenomes</taxon>
    </lineage>
</organism>
<dbReference type="PANTHER" id="PTHR42682:SF4">
    <property type="entry name" value="NADH-UBIQUINONE_PLASTOQUINONE"/>
    <property type="match status" value="1"/>
</dbReference>
<keyword evidence="3 7" id="KW-0812">Transmembrane</keyword>
<feature type="domain" description="NADH:quinone oxidoreductase/Mrp antiporter transmembrane" evidence="8">
    <location>
        <begin position="118"/>
        <end position="183"/>
    </location>
</feature>
<feature type="transmembrane region" description="Helical" evidence="7">
    <location>
        <begin position="101"/>
        <end position="119"/>
    </location>
</feature>
<feature type="transmembrane region" description="Helical" evidence="7">
    <location>
        <begin position="186"/>
        <end position="205"/>
    </location>
</feature>